<reference evidence="2 3" key="1">
    <citation type="submission" date="2018-07" db="EMBL/GenBank/DDBJ databases">
        <title>Genome sequencing of Runella.</title>
        <authorList>
            <person name="Baek M.-G."/>
            <person name="Yi H."/>
        </authorList>
    </citation>
    <scope>NUCLEOTIDE SEQUENCE [LARGE SCALE GENOMIC DNA]</scope>
    <source>
        <strain evidence="2 3">HYN0085</strain>
    </source>
</reference>
<dbReference type="EMBL" id="CP030850">
    <property type="protein sequence ID" value="AXE19098.1"/>
    <property type="molecule type" value="Genomic_DNA"/>
</dbReference>
<dbReference type="AlphaFoldDB" id="A0A344TKC7"/>
<dbReference type="InterPro" id="IPR002716">
    <property type="entry name" value="PIN_dom"/>
</dbReference>
<protein>
    <submittedName>
        <fullName evidence="2">DNA-binding protein</fullName>
    </submittedName>
</protein>
<dbReference type="InterPro" id="IPR029060">
    <property type="entry name" value="PIN-like_dom_sf"/>
</dbReference>
<feature type="domain" description="PIN" evidence="1">
    <location>
        <begin position="5"/>
        <end position="131"/>
    </location>
</feature>
<dbReference type="Gene3D" id="3.40.50.1010">
    <property type="entry name" value="5'-nuclease"/>
    <property type="match status" value="1"/>
</dbReference>
<proteinExistence type="predicted"/>
<keyword evidence="3" id="KW-1185">Reference proteome</keyword>
<organism evidence="2 3">
    <name type="scientific">Runella rosea</name>
    <dbReference type="NCBI Taxonomy" id="2259595"/>
    <lineage>
        <taxon>Bacteria</taxon>
        <taxon>Pseudomonadati</taxon>
        <taxon>Bacteroidota</taxon>
        <taxon>Cytophagia</taxon>
        <taxon>Cytophagales</taxon>
        <taxon>Spirosomataceae</taxon>
        <taxon>Runella</taxon>
    </lineage>
</organism>
<dbReference type="KEGG" id="run:DR864_15735"/>
<dbReference type="GO" id="GO:0003677">
    <property type="term" value="F:DNA binding"/>
    <property type="evidence" value="ECO:0007669"/>
    <property type="project" value="UniProtKB-KW"/>
</dbReference>
<dbReference type="Pfam" id="PF10130">
    <property type="entry name" value="PIN_2"/>
    <property type="match status" value="1"/>
</dbReference>
<dbReference type="RefSeq" id="WP_114067879.1">
    <property type="nucleotide sequence ID" value="NZ_CP030850.1"/>
</dbReference>
<evidence type="ECO:0000313" key="2">
    <source>
        <dbReference type="EMBL" id="AXE19098.1"/>
    </source>
</evidence>
<dbReference type="Proteomes" id="UP000251993">
    <property type="component" value="Chromosome"/>
</dbReference>
<evidence type="ECO:0000313" key="3">
    <source>
        <dbReference type="Proteomes" id="UP000251993"/>
    </source>
</evidence>
<accession>A0A344TKC7</accession>
<dbReference type="SUPFAM" id="SSF88723">
    <property type="entry name" value="PIN domain-like"/>
    <property type="match status" value="1"/>
</dbReference>
<gene>
    <name evidence="2" type="ORF">DR864_15735</name>
</gene>
<keyword evidence="2" id="KW-0238">DNA-binding</keyword>
<evidence type="ECO:0000259" key="1">
    <source>
        <dbReference type="Pfam" id="PF10130"/>
    </source>
</evidence>
<name>A0A344TKC7_9BACT</name>
<dbReference type="OrthoDB" id="956795at2"/>
<sequence length="140" mass="16349">MRDAVVDANVLMSMLISGKAIYKTLLSDYTFFSSDFAFIEIEKYQRIIRQKSRLETDSFQRFSYFVFTHVHFMPGYLIDNDANNKAFQLVHDIDIKDISYVALALQLDIPLLTRDAPLYAGLRKKGFRKVEMFDVFLRNA</sequence>